<feature type="region of interest" description="Disordered" evidence="1">
    <location>
        <begin position="385"/>
        <end position="422"/>
    </location>
</feature>
<dbReference type="Proteomes" id="UP001150569">
    <property type="component" value="Unassembled WGS sequence"/>
</dbReference>
<dbReference type="GO" id="GO:0019433">
    <property type="term" value="P:triglyceride catabolic process"/>
    <property type="evidence" value="ECO:0007669"/>
    <property type="project" value="TreeGrafter"/>
</dbReference>
<dbReference type="Gene3D" id="3.40.50.1820">
    <property type="entry name" value="alpha/beta hydrolase"/>
    <property type="match status" value="2"/>
</dbReference>
<feature type="compositionally biased region" description="Low complexity" evidence="1">
    <location>
        <begin position="402"/>
        <end position="413"/>
    </location>
</feature>
<dbReference type="Pfam" id="PF07859">
    <property type="entry name" value="Abhydrolase_3"/>
    <property type="match status" value="2"/>
</dbReference>
<feature type="region of interest" description="Disordered" evidence="1">
    <location>
        <begin position="704"/>
        <end position="744"/>
    </location>
</feature>
<dbReference type="PANTHER" id="PTHR23025">
    <property type="entry name" value="TRIACYLGLYCEROL LIPASE"/>
    <property type="match status" value="1"/>
</dbReference>
<protein>
    <recommendedName>
        <fullName evidence="2">Alpha/beta hydrolase fold-3 domain-containing protein</fullName>
    </recommendedName>
</protein>
<reference evidence="3" key="1">
    <citation type="submission" date="2022-07" db="EMBL/GenBank/DDBJ databases">
        <title>Phylogenomic reconstructions and comparative analyses of Kickxellomycotina fungi.</title>
        <authorList>
            <person name="Reynolds N.K."/>
            <person name="Stajich J.E."/>
            <person name="Barry K."/>
            <person name="Grigoriev I.V."/>
            <person name="Crous P."/>
            <person name="Smith M.E."/>
        </authorList>
    </citation>
    <scope>NUCLEOTIDE SEQUENCE</scope>
    <source>
        <strain evidence="3">RSA 861</strain>
    </source>
</reference>
<evidence type="ECO:0000313" key="3">
    <source>
        <dbReference type="EMBL" id="KAJ1919723.1"/>
    </source>
</evidence>
<feature type="domain" description="Alpha/beta hydrolase fold-3" evidence="2">
    <location>
        <begin position="162"/>
        <end position="298"/>
    </location>
</feature>
<dbReference type="EMBL" id="JANBPT010000464">
    <property type="protein sequence ID" value="KAJ1919723.1"/>
    <property type="molecule type" value="Genomic_DNA"/>
</dbReference>
<dbReference type="PANTHER" id="PTHR23025:SF3">
    <property type="entry name" value="HORMONE-SENSITIVE LIPASE"/>
    <property type="match status" value="1"/>
</dbReference>
<dbReference type="SUPFAM" id="SSF53474">
    <property type="entry name" value="alpha/beta-Hydrolases"/>
    <property type="match status" value="1"/>
</dbReference>
<dbReference type="InterPro" id="IPR013094">
    <property type="entry name" value="AB_hydrolase_3"/>
</dbReference>
<dbReference type="GO" id="GO:0004806">
    <property type="term" value="F:triacylglycerol lipase activity"/>
    <property type="evidence" value="ECO:0007669"/>
    <property type="project" value="TreeGrafter"/>
</dbReference>
<name>A0A9W8A505_9FUNG</name>
<organism evidence="3 4">
    <name type="scientific">Tieghemiomyces parasiticus</name>
    <dbReference type="NCBI Taxonomy" id="78921"/>
    <lineage>
        <taxon>Eukaryota</taxon>
        <taxon>Fungi</taxon>
        <taxon>Fungi incertae sedis</taxon>
        <taxon>Zoopagomycota</taxon>
        <taxon>Kickxellomycotina</taxon>
        <taxon>Dimargaritomycetes</taxon>
        <taxon>Dimargaritales</taxon>
        <taxon>Dimargaritaceae</taxon>
        <taxon>Tieghemiomyces</taxon>
    </lineage>
</organism>
<dbReference type="OrthoDB" id="5570009at2759"/>
<evidence type="ECO:0000313" key="4">
    <source>
        <dbReference type="Proteomes" id="UP001150569"/>
    </source>
</evidence>
<evidence type="ECO:0000256" key="1">
    <source>
        <dbReference type="SAM" id="MobiDB-lite"/>
    </source>
</evidence>
<feature type="compositionally biased region" description="Polar residues" evidence="1">
    <location>
        <begin position="704"/>
        <end position="720"/>
    </location>
</feature>
<proteinExistence type="predicted"/>
<comment type="caution">
    <text evidence="3">The sequence shown here is derived from an EMBL/GenBank/DDBJ whole genome shotgun (WGS) entry which is preliminary data.</text>
</comment>
<feature type="domain" description="Alpha/beta hydrolase fold-3" evidence="2">
    <location>
        <begin position="439"/>
        <end position="519"/>
    </location>
</feature>
<accession>A0A9W8A505</accession>
<dbReference type="GO" id="GO:0005829">
    <property type="term" value="C:cytosol"/>
    <property type="evidence" value="ECO:0007669"/>
    <property type="project" value="TreeGrafter"/>
</dbReference>
<keyword evidence="4" id="KW-1185">Reference proteome</keyword>
<dbReference type="AlphaFoldDB" id="A0A9W8A505"/>
<sequence>MATYVLRRLFVLLGMNGSEPLARLYTPAYFRATYIFTALDVGFWTAMNVRPKFLRDSLSILFTGLYLCLPHLADEKLRRIQRTATVEHMRVGWNKSHNPYLRLLTHFNYTPVDLCRTLTLDRPARLRPHQPYLRDHPFEVKVFFAGSLEQFRTARSVLYHVPGGGFVAMDPSCHEDYLRIWAKQLGVPVVSINYRKAPEFPFPFALEECFDFYRLLVETNGACIGLAGWHDAERANSPVDPIRIPLVGDSAGGNLAAGVTLQILEFPDLTISIPREELTRLPRPAGLLLVYGCFDFNFTSWMSGQDYQRMRNMSSDERLPSMLATRDHLHHRSPLATRPDTHSRWRRRHGPTIADRVVVFDPQEAAALSRTTSAQYLGGGGSTAGIEAGEASTPALSDAEEVATPVTTTTQATGEKSETRSHDLVGAKPTRTRLAMSSRSCFINDRLLPADLQRAMAILYIGPNNRPDFSRNYYISPVVAPDHLLAQFPHTCFVCGEKDPLVDDTIVLAARIREAKHRLATRLSTVEVGGRYNSDKEYKGKPTSQRRHRSFANRHALTPLDVAGAPKSGPQVGVHFFTGGHPEESEMSDVEPPSMFAASAATDGNGTASAVQMEADPSGKWHDLLTGTDHAQLETHLDTTTHVQIIEGISHGFLNMLAVYPPAREYIDYMAAGILREFVNPTESASAHGPGLDIPASVDPEVNNQVAGSAAPSSTGQRPSPSVARATRPFSPPAFPIPGSVPTSSLVSRRRADLAAALGAVPLSSPGP</sequence>
<gene>
    <name evidence="3" type="ORF">IWQ60_007175</name>
</gene>
<dbReference type="GO" id="GO:0004771">
    <property type="term" value="F:sterol ester esterase activity"/>
    <property type="evidence" value="ECO:0007669"/>
    <property type="project" value="TreeGrafter"/>
</dbReference>
<evidence type="ECO:0000259" key="2">
    <source>
        <dbReference type="Pfam" id="PF07859"/>
    </source>
</evidence>
<dbReference type="InterPro" id="IPR029058">
    <property type="entry name" value="AB_hydrolase_fold"/>
</dbReference>